<name>A0ABT2A5L2_9BURK</name>
<sequence>MSFTALSRTLLCATLVFAGTAVLAKDAPILLSCETEKVERTALEEAPRGAHRVGEHVLEVTSQKGRQKFVDKPPHDEGGMGGIHWRYCGYDSRAKAHLIRKSDKGLFSGALLLDETGKRLRAGHTALFSPDAKEFLAIEQEDGVDGENWAVYDTTGKLQWKGYAGTIAKINGIETVVSTFEHPQWTRQGVLTAQYLCASTKVRGIVTLVREPSGAWRWHGHRKCS</sequence>
<dbReference type="RefSeq" id="WP_258845249.1">
    <property type="nucleotide sequence ID" value="NZ_JANUGX010000009.1"/>
</dbReference>
<reference evidence="2 3" key="1">
    <citation type="submission" date="2022-08" db="EMBL/GenBank/DDBJ databases">
        <title>Reclassification of Massilia species as members of the genera Telluria, Duganella, Pseudoduganella, Mokoshia gen. nov. and Zemynaea gen. nov. using orthogonal and non-orthogonal genome-based approaches.</title>
        <authorList>
            <person name="Bowman J.P."/>
        </authorList>
    </citation>
    <scope>NUCLEOTIDE SEQUENCE [LARGE SCALE GENOMIC DNA]</scope>
    <source>
        <strain evidence="2 3">LMG 28164</strain>
    </source>
</reference>
<evidence type="ECO:0000313" key="2">
    <source>
        <dbReference type="EMBL" id="MCS0589486.1"/>
    </source>
</evidence>
<proteinExistence type="predicted"/>
<feature type="chain" id="PRO_5046900565" evidence="1">
    <location>
        <begin position="25"/>
        <end position="225"/>
    </location>
</feature>
<dbReference type="EMBL" id="JANUGX010000009">
    <property type="protein sequence ID" value="MCS0589486.1"/>
    <property type="molecule type" value="Genomic_DNA"/>
</dbReference>
<organism evidence="2 3">
    <name type="scientific">Massilia norwichensis</name>
    <dbReference type="NCBI Taxonomy" id="1442366"/>
    <lineage>
        <taxon>Bacteria</taxon>
        <taxon>Pseudomonadati</taxon>
        <taxon>Pseudomonadota</taxon>
        <taxon>Betaproteobacteria</taxon>
        <taxon>Burkholderiales</taxon>
        <taxon>Oxalobacteraceae</taxon>
        <taxon>Telluria group</taxon>
        <taxon>Massilia</taxon>
    </lineage>
</organism>
<feature type="signal peptide" evidence="1">
    <location>
        <begin position="1"/>
        <end position="24"/>
    </location>
</feature>
<evidence type="ECO:0000313" key="3">
    <source>
        <dbReference type="Proteomes" id="UP001205560"/>
    </source>
</evidence>
<dbReference type="Proteomes" id="UP001205560">
    <property type="component" value="Unassembled WGS sequence"/>
</dbReference>
<gene>
    <name evidence="2" type="ORF">NX782_09725</name>
</gene>
<protein>
    <submittedName>
        <fullName evidence="2">Uncharacterized protein</fullName>
    </submittedName>
</protein>
<keyword evidence="3" id="KW-1185">Reference proteome</keyword>
<evidence type="ECO:0000256" key="1">
    <source>
        <dbReference type="SAM" id="SignalP"/>
    </source>
</evidence>
<accession>A0ABT2A5L2</accession>
<keyword evidence="1" id="KW-0732">Signal</keyword>
<comment type="caution">
    <text evidence="2">The sequence shown here is derived from an EMBL/GenBank/DDBJ whole genome shotgun (WGS) entry which is preliminary data.</text>
</comment>